<reference evidence="9" key="1">
    <citation type="submission" date="2023-03" db="EMBL/GenBank/DDBJ databases">
        <title>Lomoglobus Profundus gen. nov., sp. nov., a novel member of the phylum Verrucomicrobia, isolated from deep-marine sediment of South China Sea.</title>
        <authorList>
            <person name="Ahmad T."/>
            <person name="Ishaq S.E."/>
            <person name="Wang F."/>
        </authorList>
    </citation>
    <scope>NUCLEOTIDE SEQUENCE</scope>
    <source>
        <strain evidence="9">LMO-M01</strain>
    </source>
</reference>
<dbReference type="KEGG" id="slom:PXH66_18965"/>
<comment type="similarity">
    <text evidence="6">Belongs to the YccS/YhfK family.</text>
</comment>
<name>A0AAE9ZSI0_9BACT</name>
<evidence type="ECO:0000256" key="4">
    <source>
        <dbReference type="ARBA" id="ARBA00022989"/>
    </source>
</evidence>
<evidence type="ECO:0000256" key="6">
    <source>
        <dbReference type="ARBA" id="ARBA00043993"/>
    </source>
</evidence>
<evidence type="ECO:0000256" key="3">
    <source>
        <dbReference type="ARBA" id="ARBA00022692"/>
    </source>
</evidence>
<keyword evidence="2" id="KW-1003">Cell membrane</keyword>
<feature type="transmembrane region" description="Helical" evidence="7">
    <location>
        <begin position="148"/>
        <end position="166"/>
    </location>
</feature>
<evidence type="ECO:0000256" key="1">
    <source>
        <dbReference type="ARBA" id="ARBA00004651"/>
    </source>
</evidence>
<sequence length="702" mass="74200">MGIIHLIRQELRDPARRPDAARAARATAGFMIPLVLNATVGLPVSAVFAALAAQNIAMLDVRGDYRVRVLLLVAVIGLLAVVGALGVWAAGSLGLAVLATMVVAAGAALWRHLGSDYGLPLTASSMLVFLISLATTTGPGDLSEHVNGILGGGLIGLGLQTALWPFRAQHPLRRAASDSWIAASGLFDALQDGRPAGAVQAAESELRVTLDQTAKVLAGASRHRHHGLADRLEALSLRAARLGVRVMAVHTALEGLRDETVAARIEPALGPLRTNLTNSARSIAVAVVSRQPTHLATCEVRLRRLTALLETVQARLATEENRADAVLLASLFERVQAAVPDLLEALRATLDRADERALFAAELFDLQTWQLKPLATALNFSRHVDPALVRFGVRLAVCAGLGTLVYRWGAIPHGYWLPFTTVVVMQPDYGSTRRRVWQRLGGTLAGSVVASGLVWWGAGPTMHLVGIGIGVFGFAYFLKRNYAVAVFAVTILVVLLLEHTGDGGANLAWERIGSTLAGGVVALVAALLFWPMWEHDRFAPVLARALRTTAAYLHQLQARLQVGGAMDDATVGAKREAEAAGVALFSSVGRLFADAHNPRAEIEQAATLANGNRRVLRLANLIMVGLRDGPVDASALSAGYFAAITAGLEGLAKSDDLGKNRAELMAALDALPAVSTPPDESSAALAHLERTATEVRAMLSAA</sequence>
<keyword evidence="5 7" id="KW-0472">Membrane</keyword>
<keyword evidence="4 7" id="KW-1133">Transmembrane helix</keyword>
<proteinExistence type="inferred from homology"/>
<feature type="transmembrane region" description="Helical" evidence="7">
    <location>
        <begin position="483"/>
        <end position="500"/>
    </location>
</feature>
<keyword evidence="10" id="KW-1185">Reference proteome</keyword>
<feature type="domain" description="Integral membrane bound transporter" evidence="8">
    <location>
        <begin position="403"/>
        <end position="524"/>
    </location>
</feature>
<accession>A0AAE9ZSI0</accession>
<dbReference type="Proteomes" id="UP001218638">
    <property type="component" value="Chromosome"/>
</dbReference>
<feature type="transmembrane region" description="Helical" evidence="7">
    <location>
        <begin position="462"/>
        <end position="478"/>
    </location>
</feature>
<feature type="transmembrane region" description="Helical" evidence="7">
    <location>
        <begin position="93"/>
        <end position="110"/>
    </location>
</feature>
<evidence type="ECO:0000256" key="7">
    <source>
        <dbReference type="SAM" id="Phobius"/>
    </source>
</evidence>
<feature type="transmembrane region" description="Helical" evidence="7">
    <location>
        <begin position="65"/>
        <end position="87"/>
    </location>
</feature>
<dbReference type="EMBL" id="CP119075">
    <property type="protein sequence ID" value="WED64425.1"/>
    <property type="molecule type" value="Genomic_DNA"/>
</dbReference>
<organism evidence="9 10">
    <name type="scientific">Synoicihabitans lomoniglobus</name>
    <dbReference type="NCBI Taxonomy" id="2909285"/>
    <lineage>
        <taxon>Bacteria</taxon>
        <taxon>Pseudomonadati</taxon>
        <taxon>Verrucomicrobiota</taxon>
        <taxon>Opitutia</taxon>
        <taxon>Opitutales</taxon>
        <taxon>Opitutaceae</taxon>
        <taxon>Synoicihabitans</taxon>
    </lineage>
</organism>
<protein>
    <submittedName>
        <fullName evidence="9">FUSC family protein</fullName>
    </submittedName>
</protein>
<dbReference type="PANTHER" id="PTHR30509:SF9">
    <property type="entry name" value="MULTIDRUG RESISTANCE PROTEIN MDTO"/>
    <property type="match status" value="1"/>
</dbReference>
<comment type="subcellular location">
    <subcellularLocation>
        <location evidence="1">Cell membrane</location>
        <topology evidence="1">Multi-pass membrane protein</topology>
    </subcellularLocation>
</comment>
<evidence type="ECO:0000256" key="2">
    <source>
        <dbReference type="ARBA" id="ARBA00022475"/>
    </source>
</evidence>
<dbReference type="Pfam" id="PF13515">
    <property type="entry name" value="FUSC_2"/>
    <property type="match status" value="1"/>
</dbReference>
<dbReference type="InterPro" id="IPR049453">
    <property type="entry name" value="Memb_transporter_dom"/>
</dbReference>
<evidence type="ECO:0000256" key="5">
    <source>
        <dbReference type="ARBA" id="ARBA00023136"/>
    </source>
</evidence>
<evidence type="ECO:0000313" key="10">
    <source>
        <dbReference type="Proteomes" id="UP001218638"/>
    </source>
</evidence>
<gene>
    <name evidence="9" type="ORF">PXH66_18965</name>
</gene>
<dbReference type="AlphaFoldDB" id="A0AAE9ZSI0"/>
<dbReference type="PANTHER" id="PTHR30509">
    <property type="entry name" value="P-HYDROXYBENZOIC ACID EFFLUX PUMP SUBUNIT-RELATED"/>
    <property type="match status" value="1"/>
</dbReference>
<feature type="transmembrane region" description="Helical" evidence="7">
    <location>
        <begin position="117"/>
        <end position="136"/>
    </location>
</feature>
<dbReference type="GO" id="GO:0005886">
    <property type="term" value="C:plasma membrane"/>
    <property type="evidence" value="ECO:0007669"/>
    <property type="project" value="UniProtKB-SubCell"/>
</dbReference>
<feature type="transmembrane region" description="Helical" evidence="7">
    <location>
        <begin position="512"/>
        <end position="530"/>
    </location>
</feature>
<evidence type="ECO:0000313" key="9">
    <source>
        <dbReference type="EMBL" id="WED64425.1"/>
    </source>
</evidence>
<dbReference type="RefSeq" id="WP_330932114.1">
    <property type="nucleotide sequence ID" value="NZ_CP119075.1"/>
</dbReference>
<feature type="transmembrane region" description="Helical" evidence="7">
    <location>
        <begin position="30"/>
        <end position="53"/>
    </location>
</feature>
<keyword evidence="3 7" id="KW-0812">Transmembrane</keyword>
<evidence type="ECO:0000259" key="8">
    <source>
        <dbReference type="Pfam" id="PF13515"/>
    </source>
</evidence>